<reference evidence="3" key="1">
    <citation type="submission" date="2023-01" db="EMBL/GenBank/DDBJ databases">
        <title>The chitinases involved in constricting ring structure development in the nematode-trapping fungus Drechslerella dactyloides.</title>
        <authorList>
            <person name="Wang R."/>
            <person name="Zhang L."/>
            <person name="Tang P."/>
            <person name="Li S."/>
            <person name="Liang L."/>
        </authorList>
    </citation>
    <scope>NUCLEOTIDE SEQUENCE</scope>
    <source>
        <strain evidence="3">YMF1.00031</strain>
    </source>
</reference>
<dbReference type="Proteomes" id="UP001221413">
    <property type="component" value="Unassembled WGS sequence"/>
</dbReference>
<keyword evidence="4" id="KW-1185">Reference proteome</keyword>
<proteinExistence type="predicted"/>
<evidence type="ECO:0000313" key="4">
    <source>
        <dbReference type="Proteomes" id="UP001221413"/>
    </source>
</evidence>
<evidence type="ECO:0000313" key="3">
    <source>
        <dbReference type="EMBL" id="KAJ6259619.1"/>
    </source>
</evidence>
<organism evidence="3 4">
    <name type="scientific">Drechslerella dactyloides</name>
    <name type="common">Nematode-trapping fungus</name>
    <name type="synonym">Arthrobotrys dactyloides</name>
    <dbReference type="NCBI Taxonomy" id="74499"/>
    <lineage>
        <taxon>Eukaryota</taxon>
        <taxon>Fungi</taxon>
        <taxon>Dikarya</taxon>
        <taxon>Ascomycota</taxon>
        <taxon>Pezizomycotina</taxon>
        <taxon>Orbiliomycetes</taxon>
        <taxon>Orbiliales</taxon>
        <taxon>Orbiliaceae</taxon>
        <taxon>Drechslerella</taxon>
    </lineage>
</organism>
<feature type="domain" description="DUF7587" evidence="2">
    <location>
        <begin position="491"/>
        <end position="638"/>
    </location>
</feature>
<evidence type="ECO:0000256" key="1">
    <source>
        <dbReference type="SAM" id="MobiDB-lite"/>
    </source>
</evidence>
<dbReference type="Pfam" id="PF24494">
    <property type="entry name" value="DUF7587"/>
    <property type="match status" value="1"/>
</dbReference>
<accession>A0AAD6IVV3</accession>
<gene>
    <name evidence="3" type="ORF">Dda_5257</name>
</gene>
<sequence>MGKIESAFVPRDIESPAVMIDELCDEDIDISVEGAEISQGHLEGESSFLKPFSQSIASSQTLDLAHHGENDVANDDSGLGDTHAHDEIEDSFKLFVRELQDQVNGGGGPMEEPEFPADDSFAGQDIEQTQGETIPMDIDQTSQTDQIEAIDQKTPEAGVQFDGPTPMTPDILVQVEGQAPQTVDEIEYSEDSGYWSSRKRAKLTVKQYKDLKLKIRDNSGNDRLTFERISPNSKFYRTAFDKEKYSVRRVLFPSAQRKKSLFGGAVSPQRKEVADSDDGNTDNLEATTPEFDPLTPYRHVWTERDLFLLYVVKRWYGNGPAGIRNVLNRCFGINISSGAYSMQFNEYFVKRKEKNLKIFKEVFIETPFDDPDGKWTRTKEELQAAAEGAGVELLSRAEDDKDIMKAFDEVKKQQEVERMRSMLSAFVRKAPNSPTLAPEDLEDDEVEPRMLDTPSKIAKRSTFESKKRKFCTLSESSATPRYKNRCYALPKHILFRYWDDGSFGYNSNTLIRAGLFRDITQQVPEAPDMGSPEFDQHAANHINREKIATPMISTSNSLMWVLRKAALSRRCANATNPRIAVVDPAYLKKTFEVNDFISGLCKRQQMITAAHRYGGHYDILVWGEIPKEAIVNVMDYFELLRATSVPRHIHVNFRMDIVSRLNIRGVVFGMKFAVICAEQLSKALSDLADIVLGGTFENSIKERFIENAEVDWLLDQRQQNQNVSKYFLPSWSASDAETLLGLEPVSTDQ</sequence>
<feature type="region of interest" description="Disordered" evidence="1">
    <location>
        <begin position="262"/>
        <end position="289"/>
    </location>
</feature>
<name>A0AAD6IVV3_DREDA</name>
<protein>
    <recommendedName>
        <fullName evidence="2">DUF7587 domain-containing protein</fullName>
    </recommendedName>
</protein>
<dbReference type="EMBL" id="JAQGDS010000006">
    <property type="protein sequence ID" value="KAJ6259619.1"/>
    <property type="molecule type" value="Genomic_DNA"/>
</dbReference>
<dbReference type="AlphaFoldDB" id="A0AAD6IVV3"/>
<dbReference type="InterPro" id="IPR056009">
    <property type="entry name" value="DUF7587"/>
</dbReference>
<evidence type="ECO:0000259" key="2">
    <source>
        <dbReference type="Pfam" id="PF24494"/>
    </source>
</evidence>
<comment type="caution">
    <text evidence="3">The sequence shown here is derived from an EMBL/GenBank/DDBJ whole genome shotgun (WGS) entry which is preliminary data.</text>
</comment>